<keyword evidence="11" id="KW-0969">Cilium</keyword>
<dbReference type="AlphaFoldDB" id="A0A3D8V9R3"/>
<protein>
    <recommendedName>
        <fullName evidence="2">Negative regulator of flagellin synthesis</fullName>
    </recommendedName>
    <alternativeName>
        <fullName evidence="8">Anti-sigma-28 factor</fullName>
    </alternativeName>
</protein>
<gene>
    <name evidence="11" type="primary">flgM</name>
    <name evidence="11" type="ORF">DX912_14525</name>
</gene>
<feature type="compositionally biased region" description="Polar residues" evidence="9">
    <location>
        <begin position="18"/>
        <end position="28"/>
    </location>
</feature>
<evidence type="ECO:0000256" key="2">
    <source>
        <dbReference type="ARBA" id="ARBA00017823"/>
    </source>
</evidence>
<dbReference type="OrthoDB" id="7063735at2"/>
<dbReference type="InterPro" id="IPR007412">
    <property type="entry name" value="FlgM"/>
</dbReference>
<evidence type="ECO:0000256" key="8">
    <source>
        <dbReference type="ARBA" id="ARBA00030117"/>
    </source>
</evidence>
<evidence type="ECO:0000256" key="9">
    <source>
        <dbReference type="SAM" id="MobiDB-lite"/>
    </source>
</evidence>
<evidence type="ECO:0000256" key="3">
    <source>
        <dbReference type="ARBA" id="ARBA00022491"/>
    </source>
</evidence>
<keyword evidence="5" id="KW-0805">Transcription regulation</keyword>
<keyword evidence="11" id="KW-0282">Flagellum</keyword>
<dbReference type="NCBIfam" id="TIGR03824">
    <property type="entry name" value="FlgM_jcvi"/>
    <property type="match status" value="1"/>
</dbReference>
<keyword evidence="4" id="KW-1005">Bacterial flagellum biogenesis</keyword>
<dbReference type="GO" id="GO:0045892">
    <property type="term" value="P:negative regulation of DNA-templated transcription"/>
    <property type="evidence" value="ECO:0007669"/>
    <property type="project" value="InterPro"/>
</dbReference>
<dbReference type="Pfam" id="PF04316">
    <property type="entry name" value="FlgM"/>
    <property type="match status" value="1"/>
</dbReference>
<keyword evidence="3" id="KW-0678">Repressor</keyword>
<proteinExistence type="inferred from homology"/>
<name>A0A3D8V9R3_9GAMM</name>
<evidence type="ECO:0000313" key="12">
    <source>
        <dbReference type="Proteomes" id="UP000256829"/>
    </source>
</evidence>
<dbReference type="RefSeq" id="WP_115843515.1">
    <property type="nucleotide sequence ID" value="NZ_CP046603.1"/>
</dbReference>
<evidence type="ECO:0000256" key="7">
    <source>
        <dbReference type="ARBA" id="ARBA00024739"/>
    </source>
</evidence>
<keyword evidence="11" id="KW-0966">Cell projection</keyword>
<keyword evidence="12" id="KW-1185">Reference proteome</keyword>
<dbReference type="SUPFAM" id="SSF101498">
    <property type="entry name" value="Anti-sigma factor FlgM"/>
    <property type="match status" value="1"/>
</dbReference>
<dbReference type="Proteomes" id="UP000256829">
    <property type="component" value="Unassembled WGS sequence"/>
</dbReference>
<dbReference type="InterPro" id="IPR031316">
    <property type="entry name" value="FlgM_C"/>
</dbReference>
<evidence type="ECO:0000256" key="1">
    <source>
        <dbReference type="ARBA" id="ARBA00005322"/>
    </source>
</evidence>
<dbReference type="EMBL" id="QTJR01000011">
    <property type="protein sequence ID" value="RDY66180.1"/>
    <property type="molecule type" value="Genomic_DNA"/>
</dbReference>
<keyword evidence="6" id="KW-0804">Transcription</keyword>
<evidence type="ECO:0000256" key="4">
    <source>
        <dbReference type="ARBA" id="ARBA00022795"/>
    </source>
</evidence>
<evidence type="ECO:0000256" key="6">
    <source>
        <dbReference type="ARBA" id="ARBA00023163"/>
    </source>
</evidence>
<sequence length="105" mass="10821">MTHKIDGAMSPALRQIEATGSTSVQSRSGADRGQPVGATAAADQMRLTGDATNLQALERELGAAPAGIDVAKVNAIRTSLADGSYKVDPQAIADRMLSLENALSK</sequence>
<comment type="similarity">
    <text evidence="1">Belongs to the FlgM family.</text>
</comment>
<organism evidence="11 12">
    <name type="scientific">Lysobacter soli</name>
    <dbReference type="NCBI Taxonomy" id="453783"/>
    <lineage>
        <taxon>Bacteria</taxon>
        <taxon>Pseudomonadati</taxon>
        <taxon>Pseudomonadota</taxon>
        <taxon>Gammaproteobacteria</taxon>
        <taxon>Lysobacterales</taxon>
        <taxon>Lysobacteraceae</taxon>
        <taxon>Lysobacter</taxon>
    </lineage>
</organism>
<comment type="caution">
    <text evidence="11">The sequence shown here is derived from an EMBL/GenBank/DDBJ whole genome shotgun (WGS) entry which is preliminary data.</text>
</comment>
<reference evidence="11 12" key="1">
    <citation type="submission" date="2018-08" db="EMBL/GenBank/DDBJ databases">
        <title>Lysobacter soli KCTC 22011, whole genome shotgun sequence.</title>
        <authorList>
            <person name="Zhang X."/>
            <person name="Feng G."/>
            <person name="Zhu H."/>
        </authorList>
    </citation>
    <scope>NUCLEOTIDE SEQUENCE [LARGE SCALE GENOMIC DNA]</scope>
    <source>
        <strain evidence="11 12">KCTC 22011</strain>
    </source>
</reference>
<accession>A0A3D8V9R3</accession>
<evidence type="ECO:0000259" key="10">
    <source>
        <dbReference type="Pfam" id="PF04316"/>
    </source>
</evidence>
<comment type="function">
    <text evidence="7">Responsible for the coupling of flagellin expression to flagellar assembly by preventing expression of the flagellin genes when a component of the middle class of proteins is defective. It negatively regulates flagellar genes by inhibiting the activity of FliA by directly binding to FliA.</text>
</comment>
<feature type="region of interest" description="Disordered" evidence="9">
    <location>
        <begin position="1"/>
        <end position="39"/>
    </location>
</feature>
<evidence type="ECO:0000313" key="11">
    <source>
        <dbReference type="EMBL" id="RDY66180.1"/>
    </source>
</evidence>
<dbReference type="GO" id="GO:0044781">
    <property type="term" value="P:bacterial-type flagellum organization"/>
    <property type="evidence" value="ECO:0007669"/>
    <property type="project" value="UniProtKB-KW"/>
</dbReference>
<feature type="domain" description="Anti-sigma-28 factor FlgM C-terminal" evidence="10">
    <location>
        <begin position="43"/>
        <end position="97"/>
    </location>
</feature>
<evidence type="ECO:0000256" key="5">
    <source>
        <dbReference type="ARBA" id="ARBA00023015"/>
    </source>
</evidence>
<dbReference type="InterPro" id="IPR035890">
    <property type="entry name" value="Anti-sigma-28_factor_FlgM_sf"/>
</dbReference>